<evidence type="ECO:0000313" key="7">
    <source>
        <dbReference type="Proteomes" id="UP000718821"/>
    </source>
</evidence>
<evidence type="ECO:0000256" key="2">
    <source>
        <dbReference type="ARBA" id="ARBA00022801"/>
    </source>
</evidence>
<accession>A0A938WZA8</accession>
<feature type="region of interest" description="Disordered" evidence="5">
    <location>
        <begin position="1"/>
        <end position="23"/>
    </location>
</feature>
<dbReference type="Pfam" id="PF00232">
    <property type="entry name" value="Glyco_hydro_1"/>
    <property type="match status" value="1"/>
</dbReference>
<keyword evidence="2" id="KW-0378">Hydrolase</keyword>
<evidence type="ECO:0000256" key="1">
    <source>
        <dbReference type="ARBA" id="ARBA00010838"/>
    </source>
</evidence>
<dbReference type="PRINTS" id="PR00131">
    <property type="entry name" value="GLHYDRLASE1"/>
</dbReference>
<evidence type="ECO:0000256" key="5">
    <source>
        <dbReference type="SAM" id="MobiDB-lite"/>
    </source>
</evidence>
<dbReference type="PANTHER" id="PTHR10353:SF36">
    <property type="entry name" value="LP05116P"/>
    <property type="match status" value="1"/>
</dbReference>
<comment type="caution">
    <text evidence="6">The sequence shown here is derived from an EMBL/GenBank/DDBJ whole genome shotgun (WGS) entry which is preliminary data.</text>
</comment>
<dbReference type="PANTHER" id="PTHR10353">
    <property type="entry name" value="GLYCOSYL HYDROLASE"/>
    <property type="match status" value="1"/>
</dbReference>
<reference evidence="6" key="2">
    <citation type="journal article" date="2021" name="Sci. Rep.">
        <title>The distribution of antibiotic resistance genes in chicken gut microbiota commensals.</title>
        <authorList>
            <person name="Juricova H."/>
            <person name="Matiasovicova J."/>
            <person name="Kubasova T."/>
            <person name="Cejkova D."/>
            <person name="Rychlik I."/>
        </authorList>
    </citation>
    <scope>NUCLEOTIDE SEQUENCE</scope>
    <source>
        <strain evidence="6">An836</strain>
    </source>
</reference>
<gene>
    <name evidence="6" type="ORF">H7U32_06980</name>
</gene>
<dbReference type="AlphaFoldDB" id="A0A938WZA8"/>
<dbReference type="InterPro" id="IPR017853">
    <property type="entry name" value="GH"/>
</dbReference>
<evidence type="ECO:0000256" key="4">
    <source>
        <dbReference type="RuleBase" id="RU003690"/>
    </source>
</evidence>
<dbReference type="GO" id="GO:0016052">
    <property type="term" value="P:carbohydrate catabolic process"/>
    <property type="evidence" value="ECO:0007669"/>
    <property type="project" value="TreeGrafter"/>
</dbReference>
<dbReference type="EMBL" id="JACLYU010000013">
    <property type="protein sequence ID" value="MBM6700049.1"/>
    <property type="molecule type" value="Genomic_DNA"/>
</dbReference>
<dbReference type="InterPro" id="IPR001360">
    <property type="entry name" value="Glyco_hydro_1"/>
</dbReference>
<evidence type="ECO:0000313" key="6">
    <source>
        <dbReference type="EMBL" id="MBM6700049.1"/>
    </source>
</evidence>
<name>A0A938WZA8_9BIFI</name>
<dbReference type="GO" id="GO:0008422">
    <property type="term" value="F:beta-glucosidase activity"/>
    <property type="evidence" value="ECO:0007669"/>
    <property type="project" value="TreeGrafter"/>
</dbReference>
<dbReference type="Proteomes" id="UP000718821">
    <property type="component" value="Unassembled WGS sequence"/>
</dbReference>
<sequence length="119" mass="12830">MAGVPAPAAYDGDPEVLGADGTAAPAPAQDAVWAVEPGKIVHDPRRVAYLDAHVRAVADAIEAGANVTGYYAWSLLDNFEWALGYTKRFGIVRVDYGTQERIWKDSGLRYRAIARANAI</sequence>
<keyword evidence="3" id="KW-0326">Glycosidase</keyword>
<dbReference type="GO" id="GO:0005829">
    <property type="term" value="C:cytosol"/>
    <property type="evidence" value="ECO:0007669"/>
    <property type="project" value="TreeGrafter"/>
</dbReference>
<reference evidence="6" key="1">
    <citation type="submission" date="2020-08" db="EMBL/GenBank/DDBJ databases">
        <authorList>
            <person name="Cejkova D."/>
            <person name="Kubasova T."/>
            <person name="Jahodarova E."/>
            <person name="Rychlik I."/>
        </authorList>
    </citation>
    <scope>NUCLEOTIDE SEQUENCE</scope>
    <source>
        <strain evidence="6">An836</strain>
    </source>
</reference>
<evidence type="ECO:0000256" key="3">
    <source>
        <dbReference type="ARBA" id="ARBA00023295"/>
    </source>
</evidence>
<dbReference type="SUPFAM" id="SSF51445">
    <property type="entry name" value="(Trans)glycosidases"/>
    <property type="match status" value="1"/>
</dbReference>
<dbReference type="Gene3D" id="3.20.20.80">
    <property type="entry name" value="Glycosidases"/>
    <property type="match status" value="1"/>
</dbReference>
<organism evidence="6 7">
    <name type="scientific">Bifidobacterium pullorum subsp. saeculare</name>
    <dbReference type="NCBI Taxonomy" id="78257"/>
    <lineage>
        <taxon>Bacteria</taxon>
        <taxon>Bacillati</taxon>
        <taxon>Actinomycetota</taxon>
        <taxon>Actinomycetes</taxon>
        <taxon>Bifidobacteriales</taxon>
        <taxon>Bifidobacteriaceae</taxon>
        <taxon>Bifidobacterium</taxon>
    </lineage>
</organism>
<comment type="similarity">
    <text evidence="1 4">Belongs to the glycosyl hydrolase 1 family.</text>
</comment>
<proteinExistence type="inferred from homology"/>
<keyword evidence="7" id="KW-1185">Reference proteome</keyword>
<protein>
    <submittedName>
        <fullName evidence="6">Family 1 glycosylhydrolase</fullName>
    </submittedName>
</protein>